<comment type="caution">
    <text evidence="11">The sequence shown here is derived from an EMBL/GenBank/DDBJ whole genome shotgun (WGS) entry which is preliminary data.</text>
</comment>
<dbReference type="OrthoDB" id="9779790at2"/>
<comment type="similarity">
    <text evidence="8">Belongs to the TRAFAC class YlqF/YawG GTPase family. MTG1 subfamily.</text>
</comment>
<reference evidence="11 12" key="1">
    <citation type="submission" date="2018-07" db="EMBL/GenBank/DDBJ databases">
        <title>Corallincola holothuriorum sp. nov., a new facultative anaerobe isolated from sea cucumber Apostichopus japonicus.</title>
        <authorList>
            <person name="Xia H."/>
        </authorList>
    </citation>
    <scope>NUCLEOTIDE SEQUENCE [LARGE SCALE GENOMIC DNA]</scope>
    <source>
        <strain evidence="11 12">C4</strain>
    </source>
</reference>
<feature type="binding site" evidence="9">
    <location>
        <begin position="124"/>
        <end position="129"/>
    </location>
    <ligand>
        <name>GTP</name>
        <dbReference type="ChEBI" id="CHEBI:37565"/>
    </ligand>
</feature>
<dbReference type="GO" id="GO:0003723">
    <property type="term" value="F:RNA binding"/>
    <property type="evidence" value="ECO:0007669"/>
    <property type="project" value="UniProtKB-KW"/>
</dbReference>
<dbReference type="InterPro" id="IPR027417">
    <property type="entry name" value="P-loop_NTPase"/>
</dbReference>
<evidence type="ECO:0000313" key="12">
    <source>
        <dbReference type="Proteomes" id="UP000252558"/>
    </source>
</evidence>
<keyword evidence="4 8" id="KW-0547">Nucleotide-binding</keyword>
<name>A0A368NPX3_9GAMM</name>
<organism evidence="11 12">
    <name type="scientific">Corallincola holothuriorum</name>
    <dbReference type="NCBI Taxonomy" id="2282215"/>
    <lineage>
        <taxon>Bacteria</taxon>
        <taxon>Pseudomonadati</taxon>
        <taxon>Pseudomonadota</taxon>
        <taxon>Gammaproteobacteria</taxon>
        <taxon>Alteromonadales</taxon>
        <taxon>Psychromonadaceae</taxon>
        <taxon>Corallincola</taxon>
    </lineage>
</organism>
<evidence type="ECO:0000256" key="7">
    <source>
        <dbReference type="ARBA" id="ARBA00023134"/>
    </source>
</evidence>
<dbReference type="InterPro" id="IPR016478">
    <property type="entry name" value="GTPase_MTG1"/>
</dbReference>
<dbReference type="GO" id="GO:0005525">
    <property type="term" value="F:GTP binding"/>
    <property type="evidence" value="ECO:0007669"/>
    <property type="project" value="UniProtKB-KW"/>
</dbReference>
<evidence type="ECO:0000256" key="9">
    <source>
        <dbReference type="PIRSR" id="PIRSR006230-1"/>
    </source>
</evidence>
<dbReference type="SUPFAM" id="SSF52540">
    <property type="entry name" value="P-loop containing nucleoside triphosphate hydrolases"/>
    <property type="match status" value="1"/>
</dbReference>
<evidence type="ECO:0000259" key="10">
    <source>
        <dbReference type="Pfam" id="PF01926"/>
    </source>
</evidence>
<dbReference type="GO" id="GO:0006412">
    <property type="term" value="P:translation"/>
    <property type="evidence" value="ECO:0007669"/>
    <property type="project" value="TreeGrafter"/>
</dbReference>
<evidence type="ECO:0000256" key="1">
    <source>
        <dbReference type="ARBA" id="ARBA00004496"/>
    </source>
</evidence>
<dbReference type="PIRSF" id="PIRSF006230">
    <property type="entry name" value="MG442"/>
    <property type="match status" value="1"/>
</dbReference>
<dbReference type="Proteomes" id="UP000252558">
    <property type="component" value="Unassembled WGS sequence"/>
</dbReference>
<dbReference type="AlphaFoldDB" id="A0A368NPX3"/>
<gene>
    <name evidence="11" type="ORF">DU002_05430</name>
</gene>
<keyword evidence="3 8" id="KW-0963">Cytoplasm</keyword>
<dbReference type="GO" id="GO:0005737">
    <property type="term" value="C:cytoplasm"/>
    <property type="evidence" value="ECO:0007669"/>
    <property type="project" value="UniProtKB-SubCell"/>
</dbReference>
<dbReference type="EMBL" id="QPID01000002">
    <property type="protein sequence ID" value="RCU51905.1"/>
    <property type="molecule type" value="Genomic_DNA"/>
</dbReference>
<keyword evidence="5" id="KW-0378">Hydrolase</keyword>
<dbReference type="Gene3D" id="1.10.1580.10">
    <property type="match status" value="1"/>
</dbReference>
<comment type="subcellular location">
    <subcellularLocation>
        <location evidence="1 8">Cytoplasm</location>
    </subcellularLocation>
</comment>
<comment type="function">
    <text evidence="8">Required for a late step of 50S ribosomal subunit assembly. Has GTPase activity.</text>
</comment>
<evidence type="ECO:0000256" key="8">
    <source>
        <dbReference type="PIRNR" id="PIRNR006230"/>
    </source>
</evidence>
<evidence type="ECO:0000256" key="4">
    <source>
        <dbReference type="ARBA" id="ARBA00022741"/>
    </source>
</evidence>
<dbReference type="InterPro" id="IPR006073">
    <property type="entry name" value="GTP-bd"/>
</dbReference>
<dbReference type="FunFam" id="1.10.1580.10:FF:000003">
    <property type="entry name" value="Ribosome biogenesis GTPase A"/>
    <property type="match status" value="1"/>
</dbReference>
<keyword evidence="7 8" id="KW-0342">GTP-binding</keyword>
<evidence type="ECO:0000256" key="2">
    <source>
        <dbReference type="ARBA" id="ARBA00014898"/>
    </source>
</evidence>
<dbReference type="NCBIfam" id="TIGR03596">
    <property type="entry name" value="GTPase_YlqF"/>
    <property type="match status" value="1"/>
</dbReference>
<protein>
    <recommendedName>
        <fullName evidence="2 8">Ribosome biogenesis GTPase A</fullName>
    </recommendedName>
</protein>
<proteinExistence type="inferred from homology"/>
<dbReference type="GO" id="GO:0003924">
    <property type="term" value="F:GTPase activity"/>
    <property type="evidence" value="ECO:0007669"/>
    <property type="project" value="TreeGrafter"/>
</dbReference>
<feature type="domain" description="G" evidence="10">
    <location>
        <begin position="117"/>
        <end position="177"/>
    </location>
</feature>
<dbReference type="Gene3D" id="3.40.50.300">
    <property type="entry name" value="P-loop containing nucleotide triphosphate hydrolases"/>
    <property type="match status" value="1"/>
</dbReference>
<dbReference type="CDD" id="cd01856">
    <property type="entry name" value="YlqF"/>
    <property type="match status" value="1"/>
</dbReference>
<dbReference type="InterPro" id="IPR023179">
    <property type="entry name" value="GTP-bd_ortho_bundle_sf"/>
</dbReference>
<feature type="binding site" evidence="9">
    <location>
        <begin position="58"/>
        <end position="61"/>
    </location>
    <ligand>
        <name>GTP</name>
        <dbReference type="ChEBI" id="CHEBI:37565"/>
    </ligand>
</feature>
<evidence type="ECO:0000313" key="11">
    <source>
        <dbReference type="EMBL" id="RCU51905.1"/>
    </source>
</evidence>
<dbReference type="FunFam" id="3.40.50.300:FF:000590">
    <property type="entry name" value="Ribosome biogenesis GTPase A"/>
    <property type="match status" value="1"/>
</dbReference>
<sequence>MAIQWYPGHMHKAQKEIAEVMPQMDLIIEVLDARIPYSSSNPMITKLRGDKPVIKVLNKRDLADPLLTARWVDYLEQETGVRALPLTTQQPSEIKTIIELCRKLVPHRDQAGKNIRAMIMGIPNVGKSTTINILADRIIAKTGNEPAVTKAQQRINLQNGVVLTDTPGMLWPKVENENSGYRLAVTGAVKDTAMESDDVGMYAADYLLLAYPEQLKQRYQLPELPETGWDLLEMIGRKRGCLRSGGKVEMNKAADLLLHEVRAGTLGKITMETPDMVIDEEALIAKRLAEKAAKDAQRKAKFKGRR</sequence>
<evidence type="ECO:0000256" key="3">
    <source>
        <dbReference type="ARBA" id="ARBA00022490"/>
    </source>
</evidence>
<evidence type="ECO:0000256" key="5">
    <source>
        <dbReference type="ARBA" id="ARBA00022801"/>
    </source>
</evidence>
<keyword evidence="12" id="KW-1185">Reference proteome</keyword>
<dbReference type="RefSeq" id="WP_114337335.1">
    <property type="nucleotide sequence ID" value="NZ_QPID01000002.1"/>
</dbReference>
<keyword evidence="6" id="KW-0694">RNA-binding</keyword>
<evidence type="ECO:0000256" key="6">
    <source>
        <dbReference type="ARBA" id="ARBA00022884"/>
    </source>
</evidence>
<dbReference type="PANTHER" id="PTHR45782:SF4">
    <property type="entry name" value="MITOCHONDRIAL RIBOSOME-ASSOCIATED GTPASE 1"/>
    <property type="match status" value="1"/>
</dbReference>
<dbReference type="PANTHER" id="PTHR45782">
    <property type="entry name" value="MITOCHONDRIAL RIBOSOME-ASSOCIATED GTPASE 1"/>
    <property type="match status" value="1"/>
</dbReference>
<feature type="binding site" evidence="9">
    <location>
        <position position="168"/>
    </location>
    <ligand>
        <name>GTP</name>
        <dbReference type="ChEBI" id="CHEBI:37565"/>
    </ligand>
</feature>
<dbReference type="Pfam" id="PF01926">
    <property type="entry name" value="MMR_HSR1"/>
    <property type="match status" value="1"/>
</dbReference>
<dbReference type="InterPro" id="IPR019991">
    <property type="entry name" value="GTP-bd_ribosome_bgen"/>
</dbReference>
<accession>A0A368NPX3</accession>